<evidence type="ECO:0000313" key="6">
    <source>
        <dbReference type="EMBL" id="WAR28513.1"/>
    </source>
</evidence>
<protein>
    <submittedName>
        <fullName evidence="6">LG3BP-like protein</fullName>
    </submittedName>
</protein>
<dbReference type="Gene3D" id="3.10.250.10">
    <property type="entry name" value="SRCR-like domain"/>
    <property type="match status" value="1"/>
</dbReference>
<feature type="disulfide bond" evidence="4">
    <location>
        <begin position="94"/>
        <end position="104"/>
    </location>
</feature>
<dbReference type="Pfam" id="PF00530">
    <property type="entry name" value="SRCR"/>
    <property type="match status" value="1"/>
</dbReference>
<evidence type="ECO:0000259" key="5">
    <source>
        <dbReference type="PROSITE" id="PS50287"/>
    </source>
</evidence>
<reference evidence="6" key="1">
    <citation type="submission" date="2022-11" db="EMBL/GenBank/DDBJ databases">
        <title>Centuries of genome instability and evolution in soft-shell clam transmissible cancer (bioRxiv).</title>
        <authorList>
            <person name="Hart S.F.M."/>
            <person name="Yonemitsu M.A."/>
            <person name="Giersch R.M."/>
            <person name="Beal B.F."/>
            <person name="Arriagada G."/>
            <person name="Davis B.W."/>
            <person name="Ostrander E.A."/>
            <person name="Goff S.P."/>
            <person name="Metzger M.J."/>
        </authorList>
    </citation>
    <scope>NUCLEOTIDE SEQUENCE</scope>
    <source>
        <strain evidence="6">MELC-2E11</strain>
        <tissue evidence="6">Siphon/mantle</tissue>
    </source>
</reference>
<evidence type="ECO:0000256" key="1">
    <source>
        <dbReference type="ARBA" id="ARBA00022729"/>
    </source>
</evidence>
<dbReference type="SUPFAM" id="SSF56487">
    <property type="entry name" value="SRCR-like"/>
    <property type="match status" value="1"/>
</dbReference>
<feature type="domain" description="SRCR" evidence="5">
    <location>
        <begin position="21"/>
        <end position="122"/>
    </location>
</feature>
<proteinExistence type="predicted"/>
<dbReference type="PROSITE" id="PS50287">
    <property type="entry name" value="SRCR_2"/>
    <property type="match status" value="1"/>
</dbReference>
<gene>
    <name evidence="6" type="ORF">MAR_014217</name>
</gene>
<dbReference type="EMBL" id="CP111026">
    <property type="protein sequence ID" value="WAR28513.1"/>
    <property type="molecule type" value="Genomic_DNA"/>
</dbReference>
<evidence type="ECO:0000256" key="3">
    <source>
        <dbReference type="ARBA" id="ARBA00023157"/>
    </source>
</evidence>
<evidence type="ECO:0000256" key="2">
    <source>
        <dbReference type="ARBA" id="ARBA00022737"/>
    </source>
</evidence>
<name>A0ABY7G237_MYAAR</name>
<dbReference type="Proteomes" id="UP001164746">
    <property type="component" value="Chromosome 15"/>
</dbReference>
<dbReference type="InterPro" id="IPR036772">
    <property type="entry name" value="SRCR-like_dom_sf"/>
</dbReference>
<keyword evidence="1" id="KW-0732">Signal</keyword>
<feature type="non-terminal residue" evidence="6">
    <location>
        <position position="129"/>
    </location>
</feature>
<dbReference type="SMART" id="SM00202">
    <property type="entry name" value="SR"/>
    <property type="match status" value="1"/>
</dbReference>
<dbReference type="InterPro" id="IPR001190">
    <property type="entry name" value="SRCR"/>
</dbReference>
<evidence type="ECO:0000256" key="4">
    <source>
        <dbReference type="PROSITE-ProRule" id="PRU00196"/>
    </source>
</evidence>
<keyword evidence="3 4" id="KW-1015">Disulfide bond</keyword>
<sequence length="129" mass="14229">PLRCPVASECTEPIWSGANQWRLCEGGGQGVCATTKGRLEVRHEETWQPVCQNNFWTSWPNLLPACRMFGFQHSVATAEFGDFNGPTYIPDLECTGSELTLAQCQFQYTPSSCMLGIGIICTNQCTSTI</sequence>
<evidence type="ECO:0000313" key="7">
    <source>
        <dbReference type="Proteomes" id="UP001164746"/>
    </source>
</evidence>
<comment type="caution">
    <text evidence="4">Lacks conserved residue(s) required for the propagation of feature annotation.</text>
</comment>
<keyword evidence="7" id="KW-1185">Reference proteome</keyword>
<dbReference type="PANTHER" id="PTHR19331">
    <property type="entry name" value="SCAVENGER RECEPTOR DOMAIN-CONTAINING"/>
    <property type="match status" value="1"/>
</dbReference>
<organism evidence="6 7">
    <name type="scientific">Mya arenaria</name>
    <name type="common">Soft-shell clam</name>
    <dbReference type="NCBI Taxonomy" id="6604"/>
    <lineage>
        <taxon>Eukaryota</taxon>
        <taxon>Metazoa</taxon>
        <taxon>Spiralia</taxon>
        <taxon>Lophotrochozoa</taxon>
        <taxon>Mollusca</taxon>
        <taxon>Bivalvia</taxon>
        <taxon>Autobranchia</taxon>
        <taxon>Heteroconchia</taxon>
        <taxon>Euheterodonta</taxon>
        <taxon>Imparidentia</taxon>
        <taxon>Neoheterodontei</taxon>
        <taxon>Myida</taxon>
        <taxon>Myoidea</taxon>
        <taxon>Myidae</taxon>
        <taxon>Mya</taxon>
    </lineage>
</organism>
<accession>A0ABY7G237</accession>
<keyword evidence="2" id="KW-0677">Repeat</keyword>